<sequence length="1470" mass="138802">DLGGTFNLSGGTTQVVDTSGLTLGTVTTGNLTVSSGGALDLGEGTVTGTLTAAGNGAISQASGNGSGLTVTQAASFTQNANGADVLLGNANNLFSGAVSFNEAPSVQIGNLSLTNTYASTTAQTVSLPSSLSGSLTLDYSAAPLAISASSVGGTLSVTGTSIALNGNESSVGSQTYDGAVEFGAGATALSATGAGSNITFDDTVGSLQALSLSAKGAVTFDGLATLAGLTSTSGTFNAGGLNIGTGGLSVTTTSGAISQSQNGAFVVAGTSSFNAGGQAITLTDSGNQFTGVVTLTGGTTQISQGAATPLILGNLQTGALTATSQNALILGSGVIGGNLVATGGGQISQTGALSVSGTSTINAGNAAIALSNAGNVFSGTVSLTGGATQIADNAPLSFGSVNVGALIATSNGAITEGSGSNAGMIVNGTASFTQNDTSHGTGEDILLGNANNKFSGNETFAAGSGAGAQINNLTFVNGSTTPGAVILPTTVAGNLTLDYSAAPIAVTGTNVGGALAITGKGITLDGSETSVGAQTYDGAVTLGTNTTLQSTGNGAIELTQSVSGPHALVISTGGTASIGGATSLTGLSSTSSTFSANALNIGAGGLSVTTTGGSITQSGAFVVTGASAFNAGSNAITLTDPGNNFAGAVALTGGTTQISQGSALTLGALHTGALTVTSQGNLVLGSGAIGGDLAATSNGGAISQTGALSVSGNSSVNAGNAAINLANGGNVFGGSVSLVGGATQIADASALNLGSLNTGDLTASSNGSLNLGSGNVSGNLVATSNGGAIGQTDALSVAGTATLNAGNGAISLTNNGNAFTGTVTATGAGVSLNDAGDLTVASLTDNGNGAVSLNATGMLTTYGINAGSGDISLASNGSTLTTGGALSGGNVSLTGLNGITSQNSIAASGTLTMSSAQGGISSSGSISAGTLTGSSAGAVALNANNAIGALGTFSASGFSLTNGQSLTVAGPLTGGASTALTVTSGDLALDSAVSGTNTALSASGVITEGGNGSITASILGGSAGGAVTLNGTNQIGTLGNFSAASFNLVDGQALAVSGAVNGGSAASITSTGGGLTINGSVAGTTTTLNAAGAISENGGSIVAGSLSGSANGAATLNGHNQVGTLQGFAANGFNFTDGQSLTVNGTVNGNSTTTLTTTAGNININGALDGSTVALYSAGAIGEGGDGINANTLTGSSAGATNLTGINQIDTLGSFTANGFSLVNARTLAINGPVNGGSSLALTTSNGDMAINGTVSGSATSLNSAGTLSEGSAGSIAAGSLSGSAGGGTTLTGQNKVGTLGDFRSLLGFSFADAQSLTLSALNGSNYTVNAGTSPVSLAVTGDLFQTDHNWLYDGTGTWSATGSIGTATNPIYVLGLTTQYIGLLGDPPAYFYAVGPLGNILPIIGDGVNVPTSLVSSRAQNVNNHLDAYIDASVITANYRSFGIVAPGILLPTDQQKCEAQGNSDCSDE</sequence>
<accession>A0ABS2KCV4</accession>
<name>A0ABS2KCV4_9GAMM</name>
<dbReference type="InterPro" id="IPR043709">
    <property type="entry name" value="DUF5649"/>
</dbReference>
<feature type="non-terminal residue" evidence="1">
    <location>
        <position position="1"/>
    </location>
</feature>
<evidence type="ECO:0000313" key="2">
    <source>
        <dbReference type="Proteomes" id="UP001430193"/>
    </source>
</evidence>
<dbReference type="Proteomes" id="UP001430193">
    <property type="component" value="Unassembled WGS sequence"/>
</dbReference>
<proteinExistence type="predicted"/>
<comment type="caution">
    <text evidence="1">The sequence shown here is derived from an EMBL/GenBank/DDBJ whole genome shotgun (WGS) entry which is preliminary data.</text>
</comment>
<protein>
    <submittedName>
        <fullName evidence="1">S-layer family protein</fullName>
    </submittedName>
</protein>
<reference evidence="1" key="1">
    <citation type="submission" date="2020-10" db="EMBL/GenBank/DDBJ databases">
        <title>Phylogeny of dyella-like bacteria.</title>
        <authorList>
            <person name="Fu J."/>
        </authorList>
    </citation>
    <scope>NUCLEOTIDE SEQUENCE</scope>
    <source>
        <strain evidence="1">DHON07</strain>
    </source>
</reference>
<organism evidence="1 2">
    <name type="scientific">Dyella mobilis</name>
    <dbReference type="NCBI Taxonomy" id="1849582"/>
    <lineage>
        <taxon>Bacteria</taxon>
        <taxon>Pseudomonadati</taxon>
        <taxon>Pseudomonadota</taxon>
        <taxon>Gammaproteobacteria</taxon>
        <taxon>Lysobacterales</taxon>
        <taxon>Rhodanobacteraceae</taxon>
        <taxon>Dyella</taxon>
    </lineage>
</organism>
<gene>
    <name evidence="1" type="ORF">ISS99_04975</name>
</gene>
<dbReference type="Pfam" id="PF18886">
    <property type="entry name" value="DUF5649"/>
    <property type="match status" value="7"/>
</dbReference>
<evidence type="ECO:0000313" key="1">
    <source>
        <dbReference type="EMBL" id="MBM7128870.1"/>
    </source>
</evidence>
<dbReference type="EMBL" id="JADIKF010000035">
    <property type="protein sequence ID" value="MBM7128870.1"/>
    <property type="molecule type" value="Genomic_DNA"/>
</dbReference>
<keyword evidence="2" id="KW-1185">Reference proteome</keyword>